<dbReference type="EMBL" id="HG994366">
    <property type="protein sequence ID" value="CAF1892815.1"/>
    <property type="molecule type" value="Genomic_DNA"/>
</dbReference>
<protein>
    <submittedName>
        <fullName evidence="2">(rape) hypothetical protein</fullName>
    </submittedName>
</protein>
<accession>A0A816JPM9</accession>
<sequence>MTSSSSIPAPPKALTPPTLMAEDDGYVTTASSCYVFRLTTDHNYAYTSTHYPVTTTATSVQLVTGNCSYPLQLLTSSCSLNSTEHISRSRKDKDSDHIFDDQNKLTYAIPFKDNVYGFGDDGLRSITANCRGFCQFR</sequence>
<dbReference type="Proteomes" id="UP001295469">
    <property type="component" value="Chromosome C02"/>
</dbReference>
<proteinExistence type="predicted"/>
<name>A0A816JPM9_BRANA</name>
<gene>
    <name evidence="2" type="ORF">DARMORV10_C02P14130.1</name>
</gene>
<organism evidence="2">
    <name type="scientific">Brassica napus</name>
    <name type="common">Rape</name>
    <dbReference type="NCBI Taxonomy" id="3708"/>
    <lineage>
        <taxon>Eukaryota</taxon>
        <taxon>Viridiplantae</taxon>
        <taxon>Streptophyta</taxon>
        <taxon>Embryophyta</taxon>
        <taxon>Tracheophyta</taxon>
        <taxon>Spermatophyta</taxon>
        <taxon>Magnoliopsida</taxon>
        <taxon>eudicotyledons</taxon>
        <taxon>Gunneridae</taxon>
        <taxon>Pentapetalae</taxon>
        <taxon>rosids</taxon>
        <taxon>malvids</taxon>
        <taxon>Brassicales</taxon>
        <taxon>Brassicaceae</taxon>
        <taxon>Brassiceae</taxon>
        <taxon>Brassica</taxon>
    </lineage>
</organism>
<dbReference type="AlphaFoldDB" id="A0A816JPM9"/>
<evidence type="ECO:0000256" key="1">
    <source>
        <dbReference type="SAM" id="MobiDB-lite"/>
    </source>
</evidence>
<evidence type="ECO:0000313" key="2">
    <source>
        <dbReference type="EMBL" id="CAF1892815.1"/>
    </source>
</evidence>
<feature type="region of interest" description="Disordered" evidence="1">
    <location>
        <begin position="1"/>
        <end position="20"/>
    </location>
</feature>
<reference evidence="2" key="1">
    <citation type="submission" date="2021-01" db="EMBL/GenBank/DDBJ databases">
        <authorList>
            <consortium name="Genoscope - CEA"/>
            <person name="William W."/>
        </authorList>
    </citation>
    <scope>NUCLEOTIDE SEQUENCE</scope>
</reference>